<evidence type="ECO:0000313" key="4">
    <source>
        <dbReference type="RefSeq" id="XP_033582063.1"/>
    </source>
</evidence>
<reference evidence="4" key="2">
    <citation type="submission" date="2020-04" db="EMBL/GenBank/DDBJ databases">
        <authorList>
            <consortium name="NCBI Genome Project"/>
        </authorList>
    </citation>
    <scope>NUCLEOTIDE SEQUENCE</scope>
    <source>
        <strain evidence="4">CBS 304.34</strain>
    </source>
</reference>
<reference evidence="2 4" key="1">
    <citation type="journal article" date="2020" name="Stud. Mycol.">
        <title>101 Dothideomycetes genomes: a test case for predicting lifestyles and emergence of pathogens.</title>
        <authorList>
            <person name="Haridas S."/>
            <person name="Albert R."/>
            <person name="Binder M."/>
            <person name="Bloem J."/>
            <person name="Labutti K."/>
            <person name="Salamov A."/>
            <person name="Andreopoulos B."/>
            <person name="Baker S."/>
            <person name="Barry K."/>
            <person name="Bills G."/>
            <person name="Bluhm B."/>
            <person name="Cannon C."/>
            <person name="Castanera R."/>
            <person name="Culley D."/>
            <person name="Daum C."/>
            <person name="Ezra D."/>
            <person name="Gonzalez J."/>
            <person name="Henrissat B."/>
            <person name="Kuo A."/>
            <person name="Liang C."/>
            <person name="Lipzen A."/>
            <person name="Lutzoni F."/>
            <person name="Magnuson J."/>
            <person name="Mondo S."/>
            <person name="Nolan M."/>
            <person name="Ohm R."/>
            <person name="Pangilinan J."/>
            <person name="Park H.-J."/>
            <person name="Ramirez L."/>
            <person name="Alfaro M."/>
            <person name="Sun H."/>
            <person name="Tritt A."/>
            <person name="Yoshinaga Y."/>
            <person name="Zwiers L.-H."/>
            <person name="Turgeon B."/>
            <person name="Goodwin S."/>
            <person name="Spatafora J."/>
            <person name="Crous P."/>
            <person name="Grigoriev I."/>
        </authorList>
    </citation>
    <scope>NUCLEOTIDE SEQUENCE</scope>
    <source>
        <strain evidence="2 4">CBS 304.34</strain>
    </source>
</reference>
<sequence>MLDSNPSYVDVCDQPEEMGLKLDRALFAKSLLAAAPPPTQSSSASSLSTSNITPLPSHFGPAQPKYGLGYGDAATQTSPSTSLTRSTKGTRSELLATPLLGRRGDTRGFQSFCFV</sequence>
<evidence type="ECO:0000256" key="1">
    <source>
        <dbReference type="SAM" id="MobiDB-lite"/>
    </source>
</evidence>
<evidence type="ECO:0000313" key="3">
    <source>
        <dbReference type="Proteomes" id="UP000504636"/>
    </source>
</evidence>
<dbReference type="RefSeq" id="XP_033582063.1">
    <property type="nucleotide sequence ID" value="XM_033713139.1"/>
</dbReference>
<reference evidence="4" key="3">
    <citation type="submission" date="2025-04" db="UniProtKB">
        <authorList>
            <consortium name="RefSeq"/>
        </authorList>
    </citation>
    <scope>IDENTIFICATION</scope>
    <source>
        <strain evidence="4">CBS 304.34</strain>
    </source>
</reference>
<dbReference type="GeneID" id="54454032"/>
<feature type="compositionally biased region" description="Polar residues" evidence="1">
    <location>
        <begin position="74"/>
        <end position="89"/>
    </location>
</feature>
<proteinExistence type="predicted"/>
<dbReference type="EMBL" id="MU003694">
    <property type="protein sequence ID" value="KAF2815099.1"/>
    <property type="molecule type" value="Genomic_DNA"/>
</dbReference>
<keyword evidence="3" id="KW-1185">Reference proteome</keyword>
<evidence type="ECO:0000313" key="2">
    <source>
        <dbReference type="EMBL" id="KAF2815099.1"/>
    </source>
</evidence>
<gene>
    <name evidence="2 4" type="ORF">BDZ99DRAFT_190495</name>
</gene>
<dbReference type="Proteomes" id="UP000504636">
    <property type="component" value="Unplaced"/>
</dbReference>
<dbReference type="AlphaFoldDB" id="A0A6A6Z2Z2"/>
<name>A0A6A6Z2Z2_9PEZI</name>
<feature type="region of interest" description="Disordered" evidence="1">
    <location>
        <begin position="35"/>
        <end position="90"/>
    </location>
</feature>
<organism evidence="2">
    <name type="scientific">Mytilinidion resinicola</name>
    <dbReference type="NCBI Taxonomy" id="574789"/>
    <lineage>
        <taxon>Eukaryota</taxon>
        <taxon>Fungi</taxon>
        <taxon>Dikarya</taxon>
        <taxon>Ascomycota</taxon>
        <taxon>Pezizomycotina</taxon>
        <taxon>Dothideomycetes</taxon>
        <taxon>Pleosporomycetidae</taxon>
        <taxon>Mytilinidiales</taxon>
        <taxon>Mytilinidiaceae</taxon>
        <taxon>Mytilinidion</taxon>
    </lineage>
</organism>
<accession>A0A6A6Z2Z2</accession>
<protein>
    <submittedName>
        <fullName evidence="2 4">Uncharacterized protein</fullName>
    </submittedName>
</protein>
<feature type="compositionally biased region" description="Low complexity" evidence="1">
    <location>
        <begin position="35"/>
        <end position="50"/>
    </location>
</feature>